<gene>
    <name evidence="1" type="ORF">ACFQ16_18735</name>
</gene>
<proteinExistence type="predicted"/>
<dbReference type="Gene3D" id="3.40.50.1000">
    <property type="entry name" value="HAD superfamily/HAD-like"/>
    <property type="match status" value="1"/>
</dbReference>
<dbReference type="InterPro" id="IPR023214">
    <property type="entry name" value="HAD_sf"/>
</dbReference>
<name>A0ABW3FVD5_9PSEU</name>
<organism evidence="1 2">
    <name type="scientific">Saccharopolyspora rosea</name>
    <dbReference type="NCBI Taxonomy" id="524884"/>
    <lineage>
        <taxon>Bacteria</taxon>
        <taxon>Bacillati</taxon>
        <taxon>Actinomycetota</taxon>
        <taxon>Actinomycetes</taxon>
        <taxon>Pseudonocardiales</taxon>
        <taxon>Pseudonocardiaceae</taxon>
        <taxon>Saccharopolyspora</taxon>
    </lineage>
</organism>
<dbReference type="Proteomes" id="UP001597018">
    <property type="component" value="Unassembled WGS sequence"/>
</dbReference>
<sequence length="859" mass="93703">MREETRPLAARDDLVPLYCADAVPDRAHVVPVGALASADPTDVSARLRKVLHERPPTWSAVDHLCEVLVRPVVVTVRELLAEGLVPVGEVDVAVSGATGRVVLPDVAPADVEAVSRCVRDVDRGLDRLARVCSALLGADVGEALERVLAHELAHLEPRVAALLDGDHPWRRFARSVPPAQDEVLRSVLRRVRERSARRRADPALPRPVVAVDLDFCALHPRRRVRTALRRVGRVHGVAELAGPLDVLPGLYEPGWASFVEHHGLHLRRPDLDWGALYREYRASLSWSGDALATDEIAPGLVRFVRDVERAGGRVVCPTGRREHMRAATASLLARHGLGHLELRTMADDDPRGTARHKVEALRGMDVVAAFDDLAGNRVALLDAFPEAIVVAVRPPGFSTGEEAAVGTFERLPHPRPVGRGHHRARPSLSHTTSLADLSIGDLSTRPTVWQQGVELSSDEQLAVISDVCSRAREAGHALGRRVRAATPPGTPTSLVVHRVLIAKAFGTARSAYPPEAAEADMAAAIEAGEPIPFVLLGPPTKQDGSRLKALGGAPDLSEVGMVARLLQLDTAVRQVYAPGVRISALTDPSHFRFREPGRYADYHHLFDQLLKQAGADRFVTLTDIDDAADEHPRCGDRAERPRLLAEHRARYEAAFAGLDVRRDPPAALAEADARDPGAAGMPRFVEMFRSVLHAVDVPHRGGDPLAWSQRLYADPLDVVDPAVPAEVRHARADLLELAWQETITYLANKHVDEDLDYAQLWKSDCVRMSLSIRPALGRYRFVPIGGSGVMPWHGTAALNDQCEISVDYVLSLADQGFRPVYVPGMEPSETTGIRQPWFMAPTRLLDGGVSSLGIRLRSR</sequence>
<dbReference type="EMBL" id="JBHTIW010000015">
    <property type="protein sequence ID" value="MFD0921784.1"/>
    <property type="molecule type" value="Genomic_DNA"/>
</dbReference>
<evidence type="ECO:0000313" key="2">
    <source>
        <dbReference type="Proteomes" id="UP001597018"/>
    </source>
</evidence>
<protein>
    <submittedName>
        <fullName evidence="1">L-tyrosine/L-tryptophan isonitrile synthase family protein</fullName>
    </submittedName>
</protein>
<evidence type="ECO:0000313" key="1">
    <source>
        <dbReference type="EMBL" id="MFD0921784.1"/>
    </source>
</evidence>
<dbReference type="RefSeq" id="WP_345601596.1">
    <property type="nucleotide sequence ID" value="NZ_BAABLT010000040.1"/>
</dbReference>
<comment type="caution">
    <text evidence="1">The sequence shown here is derived from an EMBL/GenBank/DDBJ whole genome shotgun (WGS) entry which is preliminary data.</text>
</comment>
<keyword evidence="2" id="KW-1185">Reference proteome</keyword>
<reference evidence="2" key="1">
    <citation type="journal article" date="2019" name="Int. J. Syst. Evol. Microbiol.">
        <title>The Global Catalogue of Microorganisms (GCM) 10K type strain sequencing project: providing services to taxonomists for standard genome sequencing and annotation.</title>
        <authorList>
            <consortium name="The Broad Institute Genomics Platform"/>
            <consortium name="The Broad Institute Genome Sequencing Center for Infectious Disease"/>
            <person name="Wu L."/>
            <person name="Ma J."/>
        </authorList>
    </citation>
    <scope>NUCLEOTIDE SEQUENCE [LARGE SCALE GENOMIC DNA]</scope>
    <source>
        <strain evidence="2">CCUG 56401</strain>
    </source>
</reference>
<dbReference type="InterPro" id="IPR007817">
    <property type="entry name" value="Isocyanide_synthase_DIT1"/>
</dbReference>
<accession>A0ABW3FVD5</accession>
<dbReference type="Pfam" id="PF05141">
    <property type="entry name" value="DIT1_PvcA"/>
    <property type="match status" value="1"/>
</dbReference>